<dbReference type="Pfam" id="PF01547">
    <property type="entry name" value="SBP_bac_1"/>
    <property type="match status" value="1"/>
</dbReference>
<dbReference type="RefSeq" id="WP_341375454.1">
    <property type="nucleotide sequence ID" value="NZ_JBBUTF010000016.1"/>
</dbReference>
<feature type="signal peptide" evidence="3">
    <location>
        <begin position="1"/>
        <end position="28"/>
    </location>
</feature>
<dbReference type="PANTHER" id="PTHR43649:SF11">
    <property type="entry name" value="ABC TRANSPORTER SUBSTRATE-BINDING PROTEIN YESO-RELATED"/>
    <property type="match status" value="1"/>
</dbReference>
<keyword evidence="5" id="KW-1185">Reference proteome</keyword>
<dbReference type="EMBL" id="JBBUTF010000016">
    <property type="protein sequence ID" value="MEK8027670.1"/>
    <property type="molecule type" value="Genomic_DNA"/>
</dbReference>
<feature type="chain" id="PRO_5045963135" evidence="3">
    <location>
        <begin position="29"/>
        <end position="436"/>
    </location>
</feature>
<dbReference type="SUPFAM" id="SSF53850">
    <property type="entry name" value="Periplasmic binding protein-like II"/>
    <property type="match status" value="1"/>
</dbReference>
<gene>
    <name evidence="4" type="ORF">AACH11_17025</name>
</gene>
<dbReference type="PROSITE" id="PS51318">
    <property type="entry name" value="TAT"/>
    <property type="match status" value="1"/>
</dbReference>
<dbReference type="Gene3D" id="3.40.190.10">
    <property type="entry name" value="Periplasmic binding protein-like II"/>
    <property type="match status" value="2"/>
</dbReference>
<dbReference type="InterPro" id="IPR050490">
    <property type="entry name" value="Bact_solute-bd_prot1"/>
</dbReference>
<dbReference type="PANTHER" id="PTHR43649">
    <property type="entry name" value="ARABINOSE-BINDING PROTEIN-RELATED"/>
    <property type="match status" value="1"/>
</dbReference>
<evidence type="ECO:0000256" key="3">
    <source>
        <dbReference type="SAM" id="SignalP"/>
    </source>
</evidence>
<comment type="subcellular location">
    <subcellularLocation>
        <location evidence="1">Periplasm</location>
    </subcellularLocation>
</comment>
<evidence type="ECO:0000256" key="2">
    <source>
        <dbReference type="ARBA" id="ARBA00008520"/>
    </source>
</evidence>
<comment type="caution">
    <text evidence="4">The sequence shown here is derived from an EMBL/GenBank/DDBJ whole genome shotgun (WGS) entry which is preliminary data.</text>
</comment>
<accession>A0ABU9BCP1</accession>
<keyword evidence="3" id="KW-0732">Signal</keyword>
<dbReference type="InterPro" id="IPR006311">
    <property type="entry name" value="TAT_signal"/>
</dbReference>
<protein>
    <submittedName>
        <fullName evidence="4">Extracellular solute-binding protein</fullName>
    </submittedName>
</protein>
<sequence length="436" mass="48136">MQRRHTLHTLAAAALAAASLAGALPAAAQTPATLRFSWWGGGERHETTLKAIAAFEAKNPGVKIKGEYMGFGGYQERLTTQIAGGQEPDIMQINWAWMSTYSKRGDGFLDLGAHKPLLSLKEFSDEEIRMGTIGGKLNGLPTSYTARLFVWNKAAFDRAGMKLPATWDELFAAGKPFQAKNGDKAYVIDGELYDMLLLSQTYIQQKHGTPYVDPQEARVAMSPQALLEWVQTYKRLVDGKVATPLPYRASLGGAEKPTEQQPDWVNGQWAGNYTWDSVLRLRASTLDKQQKLEIGDFLTLPGAKASGIFGRPSLMFVASKRTKHPEVAAKFINFLLTDPEAARILGLTRGVPAADSALKVLVDEKRIDALELKAWQQIRTAKEAGRITLPSPLFESPRVQKFMREVFEQVAYGKLTEQQAAARLLDEGNAMLARLK</sequence>
<evidence type="ECO:0000313" key="4">
    <source>
        <dbReference type="EMBL" id="MEK8027670.1"/>
    </source>
</evidence>
<dbReference type="InterPro" id="IPR006059">
    <property type="entry name" value="SBP"/>
</dbReference>
<evidence type="ECO:0000313" key="5">
    <source>
        <dbReference type="Proteomes" id="UP001368500"/>
    </source>
</evidence>
<proteinExistence type="inferred from homology"/>
<comment type="similarity">
    <text evidence="2">Belongs to the bacterial solute-binding protein 1 family.</text>
</comment>
<evidence type="ECO:0000256" key="1">
    <source>
        <dbReference type="ARBA" id="ARBA00004418"/>
    </source>
</evidence>
<name>A0ABU9BCP1_9BURK</name>
<dbReference type="Proteomes" id="UP001368500">
    <property type="component" value="Unassembled WGS sequence"/>
</dbReference>
<organism evidence="4 5">
    <name type="scientific">Pseudaquabacterium rugosum</name>
    <dbReference type="NCBI Taxonomy" id="2984194"/>
    <lineage>
        <taxon>Bacteria</taxon>
        <taxon>Pseudomonadati</taxon>
        <taxon>Pseudomonadota</taxon>
        <taxon>Betaproteobacteria</taxon>
        <taxon>Burkholderiales</taxon>
        <taxon>Sphaerotilaceae</taxon>
        <taxon>Pseudaquabacterium</taxon>
    </lineage>
</organism>
<reference evidence="4 5" key="1">
    <citation type="submission" date="2024-04" db="EMBL/GenBank/DDBJ databases">
        <title>Novel species of the genus Ideonella isolated from streams.</title>
        <authorList>
            <person name="Lu H."/>
        </authorList>
    </citation>
    <scope>NUCLEOTIDE SEQUENCE [LARGE SCALE GENOMIC DNA]</scope>
    <source>
        <strain evidence="4 5">BYS139W</strain>
    </source>
</reference>